<dbReference type="EMBL" id="JAVDQA010000003">
    <property type="protein sequence ID" value="MDR6300863.1"/>
    <property type="molecule type" value="Genomic_DNA"/>
</dbReference>
<protein>
    <recommendedName>
        <fullName evidence="3">Protein-glutamine gamma-glutamyltransferase-like C-terminal domain-containing protein</fullName>
    </recommendedName>
</protein>
<name>A0ABU1K5H4_9FLAO</name>
<organism evidence="4 5">
    <name type="scientific">Mesonia maritima</name>
    <dbReference type="NCBI Taxonomy" id="1793873"/>
    <lineage>
        <taxon>Bacteria</taxon>
        <taxon>Pseudomonadati</taxon>
        <taxon>Bacteroidota</taxon>
        <taxon>Flavobacteriia</taxon>
        <taxon>Flavobacteriales</taxon>
        <taxon>Flavobacteriaceae</taxon>
        <taxon>Mesonia</taxon>
    </lineage>
</organism>
<dbReference type="Proteomes" id="UP001257659">
    <property type="component" value="Unassembled WGS sequence"/>
</dbReference>
<evidence type="ECO:0000256" key="1">
    <source>
        <dbReference type="SAM" id="Phobius"/>
    </source>
</evidence>
<feature type="domain" description="Protein-glutamine gamma-glutamyltransferase-like C-terminal" evidence="3">
    <location>
        <begin position="176"/>
        <end position="238"/>
    </location>
</feature>
<reference evidence="4 5" key="1">
    <citation type="submission" date="2023-07" db="EMBL/GenBank/DDBJ databases">
        <title>Genomic Encyclopedia of Type Strains, Phase IV (KMG-IV): sequencing the most valuable type-strain genomes for metagenomic binning, comparative biology and taxonomic classification.</title>
        <authorList>
            <person name="Goeker M."/>
        </authorList>
    </citation>
    <scope>NUCLEOTIDE SEQUENCE [LARGE SCALE GENOMIC DNA]</scope>
    <source>
        <strain evidence="4 5">DSM 102814</strain>
    </source>
</reference>
<keyword evidence="1" id="KW-1133">Transmembrane helix</keyword>
<proteinExistence type="predicted"/>
<sequence>MRIYFLSFLFILLSFSSKGQDSLTVEKTVPKEISYDRQQNLQPVKFNEEKLEEYKNEDEFDYLNQNTELNWWQKFKNWLGNLWQSFIHWLVGDYKPGSFIANFIQIAPYLIIGLILGLIIWLFIRLNPAMRFTKKGSKPEVFLSEEERIIAEQDIPTLIKEALQEKNYRLAIRYYYLLILKELKEKKIIDYQYQKTNQEYLTEIETSSLRSDFNQITRLYDFIWYGSFPVNEHDYSVAAKVFRHMEEQLKQQSNE</sequence>
<dbReference type="Pfam" id="PF13559">
    <property type="entry name" value="DUF4129"/>
    <property type="match status" value="1"/>
</dbReference>
<feature type="transmembrane region" description="Helical" evidence="1">
    <location>
        <begin position="99"/>
        <end position="124"/>
    </location>
</feature>
<dbReference type="InterPro" id="IPR025403">
    <property type="entry name" value="TgpA-like_C"/>
</dbReference>
<evidence type="ECO:0000313" key="5">
    <source>
        <dbReference type="Proteomes" id="UP001257659"/>
    </source>
</evidence>
<evidence type="ECO:0000259" key="3">
    <source>
        <dbReference type="Pfam" id="PF13559"/>
    </source>
</evidence>
<accession>A0ABU1K5H4</accession>
<gene>
    <name evidence="4" type="ORF">GGR31_001506</name>
</gene>
<keyword evidence="1" id="KW-0472">Membrane</keyword>
<comment type="caution">
    <text evidence="4">The sequence shown here is derived from an EMBL/GenBank/DDBJ whole genome shotgun (WGS) entry which is preliminary data.</text>
</comment>
<feature type="chain" id="PRO_5047257917" description="Protein-glutamine gamma-glutamyltransferase-like C-terminal domain-containing protein" evidence="2">
    <location>
        <begin position="20"/>
        <end position="255"/>
    </location>
</feature>
<keyword evidence="2" id="KW-0732">Signal</keyword>
<evidence type="ECO:0000256" key="2">
    <source>
        <dbReference type="SAM" id="SignalP"/>
    </source>
</evidence>
<feature type="signal peptide" evidence="2">
    <location>
        <begin position="1"/>
        <end position="19"/>
    </location>
</feature>
<evidence type="ECO:0000313" key="4">
    <source>
        <dbReference type="EMBL" id="MDR6300863.1"/>
    </source>
</evidence>
<keyword evidence="5" id="KW-1185">Reference proteome</keyword>
<dbReference type="RefSeq" id="WP_309727757.1">
    <property type="nucleotide sequence ID" value="NZ_JAVDQA010000003.1"/>
</dbReference>
<keyword evidence="1" id="KW-0812">Transmembrane</keyword>